<dbReference type="CDD" id="cd00093">
    <property type="entry name" value="HTH_XRE"/>
    <property type="match status" value="1"/>
</dbReference>
<organism evidence="1 2">
    <name type="scientific">Scytonema hofmannii PCC 7110</name>
    <dbReference type="NCBI Taxonomy" id="128403"/>
    <lineage>
        <taxon>Bacteria</taxon>
        <taxon>Bacillati</taxon>
        <taxon>Cyanobacteriota</taxon>
        <taxon>Cyanophyceae</taxon>
        <taxon>Nostocales</taxon>
        <taxon>Scytonemataceae</taxon>
        <taxon>Scytonema</taxon>
    </lineage>
</organism>
<dbReference type="GO" id="GO:0003677">
    <property type="term" value="F:DNA binding"/>
    <property type="evidence" value="ECO:0007669"/>
    <property type="project" value="InterPro"/>
</dbReference>
<dbReference type="EMBL" id="ANNX02000035">
    <property type="protein sequence ID" value="KYC39173.1"/>
    <property type="molecule type" value="Genomic_DNA"/>
</dbReference>
<reference evidence="1 2" key="1">
    <citation type="journal article" date="2013" name="Genome Biol. Evol.">
        <title>Genomes of Stigonematalean cyanobacteria (subsection V) and the evolution of oxygenic photosynthesis from prokaryotes to plastids.</title>
        <authorList>
            <person name="Dagan T."/>
            <person name="Roettger M."/>
            <person name="Stucken K."/>
            <person name="Landan G."/>
            <person name="Koch R."/>
            <person name="Major P."/>
            <person name="Gould S.B."/>
            <person name="Goremykin V.V."/>
            <person name="Rippka R."/>
            <person name="Tandeau de Marsac N."/>
            <person name="Gugger M."/>
            <person name="Lockhart P.J."/>
            <person name="Allen J.F."/>
            <person name="Brune I."/>
            <person name="Maus I."/>
            <person name="Puhler A."/>
            <person name="Martin W.F."/>
        </authorList>
    </citation>
    <scope>NUCLEOTIDE SEQUENCE [LARGE SCALE GENOMIC DNA]</scope>
    <source>
        <strain evidence="1 2">PCC 7110</strain>
    </source>
</reference>
<gene>
    <name evidence="1" type="ORF">WA1_30950</name>
</gene>
<evidence type="ECO:0000313" key="1">
    <source>
        <dbReference type="EMBL" id="KYC39173.1"/>
    </source>
</evidence>
<accession>A0A139X3E0</accession>
<evidence type="ECO:0008006" key="3">
    <source>
        <dbReference type="Google" id="ProtNLM"/>
    </source>
</evidence>
<dbReference type="AlphaFoldDB" id="A0A139X3E0"/>
<proteinExistence type="predicted"/>
<dbReference type="Proteomes" id="UP000076925">
    <property type="component" value="Unassembled WGS sequence"/>
</dbReference>
<dbReference type="InterPro" id="IPR001387">
    <property type="entry name" value="Cro/C1-type_HTH"/>
</dbReference>
<keyword evidence="2" id="KW-1185">Reference proteome</keyword>
<sequence length="106" mass="12026">MAKRSLQASVEGIRKAKHAFKLKGWTQEYLASEVGLDTRQPIWKFFSGKPVERYVFHEICNLLDLNLEEIVQKPDIELVTILDETQEHSTDINALVQKAFVVGAVG</sequence>
<dbReference type="InterPro" id="IPR010982">
    <property type="entry name" value="Lambda_DNA-bd_dom_sf"/>
</dbReference>
<dbReference type="SUPFAM" id="SSF47413">
    <property type="entry name" value="lambda repressor-like DNA-binding domains"/>
    <property type="match status" value="1"/>
</dbReference>
<dbReference type="STRING" id="128403.WA1_30950"/>
<protein>
    <recommendedName>
        <fullName evidence="3">HTH cro/C1-type domain-containing protein</fullName>
    </recommendedName>
</protein>
<comment type="caution">
    <text evidence="1">The sequence shown here is derived from an EMBL/GenBank/DDBJ whole genome shotgun (WGS) entry which is preliminary data.</text>
</comment>
<name>A0A139X3E0_9CYAN</name>
<dbReference type="RefSeq" id="WP_026134359.1">
    <property type="nucleotide sequence ID" value="NZ_KQ976354.1"/>
</dbReference>
<evidence type="ECO:0000313" key="2">
    <source>
        <dbReference type="Proteomes" id="UP000076925"/>
    </source>
</evidence>